<organism evidence="2 3">
    <name type="scientific">Macrococcus lamae</name>
    <dbReference type="NCBI Taxonomy" id="198484"/>
    <lineage>
        <taxon>Bacteria</taxon>
        <taxon>Bacillati</taxon>
        <taxon>Bacillota</taxon>
        <taxon>Bacilli</taxon>
        <taxon>Bacillales</taxon>
        <taxon>Staphylococcaceae</taxon>
        <taxon>Macrococcus</taxon>
    </lineage>
</organism>
<name>A0A4R6BVH2_9STAP</name>
<proteinExistence type="predicted"/>
<comment type="caution">
    <text evidence="2">The sequence shown here is derived from an EMBL/GenBank/DDBJ whole genome shotgun (WGS) entry which is preliminary data.</text>
</comment>
<keyword evidence="3" id="KW-1185">Reference proteome</keyword>
<gene>
    <name evidence="2" type="ORF">ERX29_04310</name>
</gene>
<keyword evidence="1" id="KW-0812">Transmembrane</keyword>
<dbReference type="Proteomes" id="UP000294802">
    <property type="component" value="Unassembled WGS sequence"/>
</dbReference>
<dbReference type="EMBL" id="SCWB01000005">
    <property type="protein sequence ID" value="TDM12292.1"/>
    <property type="molecule type" value="Genomic_DNA"/>
</dbReference>
<sequence length="100" mass="11938">MINNVIPYPDYTEFPLFLLLFLNVMVISIFKNRYDRWLHNNKCFLYLPVHMLLSLIVIVILPMLNGTFTMDIIFTIIIFLAFGYAAEQFNRLLNYQAKRK</sequence>
<evidence type="ECO:0000313" key="3">
    <source>
        <dbReference type="Proteomes" id="UP000294802"/>
    </source>
</evidence>
<protein>
    <submittedName>
        <fullName evidence="2">Uncharacterized protein</fullName>
    </submittedName>
</protein>
<keyword evidence="1" id="KW-0472">Membrane</keyword>
<feature type="transmembrane region" description="Helical" evidence="1">
    <location>
        <begin position="43"/>
        <end position="62"/>
    </location>
</feature>
<evidence type="ECO:0000256" key="1">
    <source>
        <dbReference type="SAM" id="Phobius"/>
    </source>
</evidence>
<accession>A0A4R6BVH2</accession>
<feature type="transmembrane region" description="Helical" evidence="1">
    <location>
        <begin position="68"/>
        <end position="86"/>
    </location>
</feature>
<reference evidence="2 3" key="1">
    <citation type="submission" date="2019-01" db="EMBL/GenBank/DDBJ databases">
        <title>Draft genome sequences of the type strains of six Macrococcus species.</title>
        <authorList>
            <person name="Mazhar S."/>
            <person name="Altermann E."/>
            <person name="Hill C."/>
            <person name="Mcauliffe O."/>
        </authorList>
    </citation>
    <scope>NUCLEOTIDE SEQUENCE [LARGE SCALE GENOMIC DNA]</scope>
    <source>
        <strain evidence="2 3">CCM4815</strain>
    </source>
</reference>
<evidence type="ECO:0000313" key="2">
    <source>
        <dbReference type="EMBL" id="TDM12292.1"/>
    </source>
</evidence>
<keyword evidence="1" id="KW-1133">Transmembrane helix</keyword>
<feature type="transmembrane region" description="Helical" evidence="1">
    <location>
        <begin position="14"/>
        <end position="31"/>
    </location>
</feature>
<dbReference type="AlphaFoldDB" id="A0A4R6BVH2"/>